<evidence type="ECO:0000313" key="2">
    <source>
        <dbReference type="Proteomes" id="UP000005522"/>
    </source>
</evidence>
<dbReference type="Proteomes" id="UP000005522">
    <property type="component" value="Chromosome"/>
</dbReference>
<dbReference type="Gene3D" id="3.40.50.1000">
    <property type="entry name" value="HAD superfamily/HAD-like"/>
    <property type="match status" value="1"/>
</dbReference>
<dbReference type="KEGG" id="acz:Acaty_c2268"/>
<keyword evidence="1" id="KW-0378">Hydrolase</keyword>
<dbReference type="HOGENOM" id="CLU_058495_2_1_6"/>
<dbReference type="GO" id="GO:0043716">
    <property type="term" value="F:2-hydroxy-3-keto-5-methylthiopentenyl-1-phosphate phosphatase activity"/>
    <property type="evidence" value="ECO:0007669"/>
    <property type="project" value="UniProtKB-EC"/>
</dbReference>
<dbReference type="AlphaFoldDB" id="A0A060A1K9"/>
<dbReference type="Gene3D" id="3.90.1470.20">
    <property type="match status" value="1"/>
</dbReference>
<dbReference type="InterPro" id="IPR023214">
    <property type="entry name" value="HAD_sf"/>
</dbReference>
<dbReference type="Pfam" id="PF12710">
    <property type="entry name" value="HAD"/>
    <property type="match status" value="1"/>
</dbReference>
<dbReference type="PANTHER" id="PTHR43344">
    <property type="entry name" value="PHOSPHOSERINE PHOSPHATASE"/>
    <property type="match status" value="1"/>
</dbReference>
<dbReference type="PANTHER" id="PTHR43344:SF21">
    <property type="entry name" value="POLYOL PHOSPHATE PHOSPHATASE PYP1"/>
    <property type="match status" value="1"/>
</dbReference>
<evidence type="ECO:0000313" key="1">
    <source>
        <dbReference type="EMBL" id="AIA56121.1"/>
    </source>
</evidence>
<dbReference type="GO" id="GO:0036424">
    <property type="term" value="F:L-phosphoserine phosphatase activity"/>
    <property type="evidence" value="ECO:0007669"/>
    <property type="project" value="TreeGrafter"/>
</dbReference>
<dbReference type="InterPro" id="IPR036412">
    <property type="entry name" value="HAD-like_sf"/>
</dbReference>
<reference evidence="1 2" key="1">
    <citation type="journal article" date="2009" name="J. Bacteriol.">
        <title>Draft genome sequence of the extremely acidophilic bacterium Acidithiobacillus caldus ATCC 51756 reveals metabolic versatility in the genus Acidithiobacillus.</title>
        <authorList>
            <person name="Valdes J."/>
            <person name="Quatrini R."/>
            <person name="Hallberg K."/>
            <person name="Dopson M."/>
            <person name="Valenzuela P.D."/>
            <person name="Holmes D.S."/>
        </authorList>
    </citation>
    <scope>NUCLEOTIDE SEQUENCE [LARGE SCALE GENOMIC DNA]</scope>
    <source>
        <strain evidence="2">ATCC 51756 / DSM 8584 / KU</strain>
    </source>
</reference>
<name>A0A060A1K9_ACICK</name>
<accession>A0A060A1K9</accession>
<gene>
    <name evidence="1" type="ORF">Acaty_c2268</name>
</gene>
<dbReference type="EC" id="3.1.3.87" evidence="1"/>
<dbReference type="GO" id="GO:0005737">
    <property type="term" value="C:cytoplasm"/>
    <property type="evidence" value="ECO:0007669"/>
    <property type="project" value="TreeGrafter"/>
</dbReference>
<dbReference type="SUPFAM" id="SSF56784">
    <property type="entry name" value="HAD-like"/>
    <property type="match status" value="1"/>
</dbReference>
<dbReference type="GO" id="GO:0000287">
    <property type="term" value="F:magnesium ion binding"/>
    <property type="evidence" value="ECO:0007669"/>
    <property type="project" value="TreeGrafter"/>
</dbReference>
<dbReference type="EMBL" id="CP005986">
    <property type="protein sequence ID" value="AIA56121.1"/>
    <property type="molecule type" value="Genomic_DNA"/>
</dbReference>
<proteinExistence type="predicted"/>
<dbReference type="InterPro" id="IPR050582">
    <property type="entry name" value="HAD-like_SerB"/>
</dbReference>
<sequence length="213" mass="23866">MSGRWIFCDFDGTIVEEEIFVALLRRFAPVESARTLPEIYALRVSLRDGLRRILETIPSAAWPEMEDFVVRSAHIRAGFAEFAEASRAAGWSLLVVTGGFQAMAELVLAPFRSAISAVHGLEVDRSGPFLHPYSPWESADELVSKPAVYAHYAPEQAICIGDSVTDLALARQCPRVFARDRLAEYLQREQRPWQAFETFFDILPALEAVHAAR</sequence>
<protein>
    <submittedName>
        <fullName evidence="1">2-hydroxy-3-keto-5-methylthiopentenyl-1-phosphate phosphatase</fullName>
        <ecNumber evidence="1">3.1.3.87</ecNumber>
    </submittedName>
</protein>
<dbReference type="GO" id="GO:0006564">
    <property type="term" value="P:L-serine biosynthetic process"/>
    <property type="evidence" value="ECO:0007669"/>
    <property type="project" value="TreeGrafter"/>
</dbReference>
<dbReference type="eggNOG" id="COG4359">
    <property type="taxonomic scope" value="Bacteria"/>
</dbReference>
<dbReference type="NCBIfam" id="TIGR01488">
    <property type="entry name" value="HAD-SF-IB"/>
    <property type="match status" value="1"/>
</dbReference>
<organism evidence="1 2">
    <name type="scientific">Acidithiobacillus caldus (strain ATCC 51756 / DSM 8584 / KU)</name>
    <dbReference type="NCBI Taxonomy" id="637389"/>
    <lineage>
        <taxon>Bacteria</taxon>
        <taxon>Pseudomonadati</taxon>
        <taxon>Pseudomonadota</taxon>
        <taxon>Acidithiobacillia</taxon>
        <taxon>Acidithiobacillales</taxon>
        <taxon>Acidithiobacillaceae</taxon>
        <taxon>Acidithiobacillus</taxon>
    </lineage>
</organism>
<dbReference type="RefSeq" id="WP_004868700.1">
    <property type="nucleotide sequence ID" value="NZ_CP005986.1"/>
</dbReference>